<dbReference type="AlphaFoldDB" id="A0A9D1D6G9"/>
<dbReference type="GO" id="GO:0000155">
    <property type="term" value="F:phosphorelay sensor kinase activity"/>
    <property type="evidence" value="ECO:0007669"/>
    <property type="project" value="TreeGrafter"/>
</dbReference>
<keyword evidence="10 11" id="KW-0472">Membrane</keyword>
<evidence type="ECO:0000256" key="5">
    <source>
        <dbReference type="ARBA" id="ARBA00022679"/>
    </source>
</evidence>
<evidence type="ECO:0000256" key="6">
    <source>
        <dbReference type="ARBA" id="ARBA00022692"/>
    </source>
</evidence>
<dbReference type="EC" id="2.7.13.3" evidence="3"/>
<dbReference type="SMART" id="SM00387">
    <property type="entry name" value="HATPase_c"/>
    <property type="match status" value="1"/>
</dbReference>
<dbReference type="PROSITE" id="PS50109">
    <property type="entry name" value="HIS_KIN"/>
    <property type="match status" value="1"/>
</dbReference>
<dbReference type="Gene3D" id="3.30.565.10">
    <property type="entry name" value="Histidine kinase-like ATPase, C-terminal domain"/>
    <property type="match status" value="1"/>
</dbReference>
<organism evidence="13 14">
    <name type="scientific">Candidatus Avoscillospira stercoripullorum</name>
    <dbReference type="NCBI Taxonomy" id="2840709"/>
    <lineage>
        <taxon>Bacteria</taxon>
        <taxon>Bacillati</taxon>
        <taxon>Bacillota</taxon>
        <taxon>Clostridia</taxon>
        <taxon>Eubacteriales</taxon>
        <taxon>Oscillospiraceae</taxon>
        <taxon>Oscillospiraceae incertae sedis</taxon>
        <taxon>Candidatus Avoscillospira</taxon>
    </lineage>
</organism>
<reference evidence="13" key="2">
    <citation type="journal article" date="2021" name="PeerJ">
        <title>Extensive microbial diversity within the chicken gut microbiome revealed by metagenomics and culture.</title>
        <authorList>
            <person name="Gilroy R."/>
            <person name="Ravi A."/>
            <person name="Getino M."/>
            <person name="Pursley I."/>
            <person name="Horton D.L."/>
            <person name="Alikhan N.F."/>
            <person name="Baker D."/>
            <person name="Gharbi K."/>
            <person name="Hall N."/>
            <person name="Watson M."/>
            <person name="Adriaenssens E.M."/>
            <person name="Foster-Nyarko E."/>
            <person name="Jarju S."/>
            <person name="Secka A."/>
            <person name="Antonio M."/>
            <person name="Oren A."/>
            <person name="Chaudhuri R.R."/>
            <person name="La Ragione R."/>
            <person name="Hildebrand F."/>
            <person name="Pallen M.J."/>
        </authorList>
    </citation>
    <scope>NUCLEOTIDE SEQUENCE</scope>
    <source>
        <strain evidence="13">ChiHjej9B8-7071</strain>
    </source>
</reference>
<evidence type="ECO:0000256" key="2">
    <source>
        <dbReference type="ARBA" id="ARBA00004651"/>
    </source>
</evidence>
<evidence type="ECO:0000256" key="9">
    <source>
        <dbReference type="ARBA" id="ARBA00023012"/>
    </source>
</evidence>
<evidence type="ECO:0000256" key="10">
    <source>
        <dbReference type="ARBA" id="ARBA00023136"/>
    </source>
</evidence>
<sequence>MKLIFSYLHRQRYWAALYILLVLVFVVVYFLYGLPLEAMTYALLLCAVALLLSGGVGFFFWYRRHRVLASMCRENITSLKELPEPDDLLEEDYQALLKEMLRSKVLELDRRDLAQKELTDYYTLWVHQIKTPISAMRLLLQPEDTPVSRELEVQLFRVSQYVDMVLAYLRMGSESSDYVLKPCDLDAAVHQSVRRFAPLFIRSKIHLELGTIDAKVLTDEKWLCFCLEQLFANVVQYAAKGSVRITFQGDTLSIADTGIGIAPEDLPRVCEKGYTGLNGRREKKATGIGLYLCKRILTKLGHRLTITSQLGEGTTASITFPRERDLWD</sequence>
<accession>A0A9D1D6G9</accession>
<dbReference type="Pfam" id="PF02518">
    <property type="entry name" value="HATPase_c"/>
    <property type="match status" value="1"/>
</dbReference>
<evidence type="ECO:0000256" key="3">
    <source>
        <dbReference type="ARBA" id="ARBA00012438"/>
    </source>
</evidence>
<evidence type="ECO:0000259" key="12">
    <source>
        <dbReference type="PROSITE" id="PS50109"/>
    </source>
</evidence>
<dbReference type="Proteomes" id="UP000824258">
    <property type="component" value="Unassembled WGS sequence"/>
</dbReference>
<dbReference type="PANTHER" id="PTHR45453:SF2">
    <property type="entry name" value="HISTIDINE KINASE"/>
    <property type="match status" value="1"/>
</dbReference>
<dbReference type="InterPro" id="IPR050351">
    <property type="entry name" value="BphY/WalK/GraS-like"/>
</dbReference>
<feature type="domain" description="Histidine kinase" evidence="12">
    <location>
        <begin position="124"/>
        <end position="324"/>
    </location>
</feature>
<evidence type="ECO:0000256" key="1">
    <source>
        <dbReference type="ARBA" id="ARBA00000085"/>
    </source>
</evidence>
<reference evidence="13" key="1">
    <citation type="submission" date="2020-10" db="EMBL/GenBank/DDBJ databases">
        <authorList>
            <person name="Gilroy R."/>
        </authorList>
    </citation>
    <scope>NUCLEOTIDE SEQUENCE</scope>
    <source>
        <strain evidence="13">ChiHjej9B8-7071</strain>
    </source>
</reference>
<name>A0A9D1D6G9_9FIRM</name>
<evidence type="ECO:0000313" key="13">
    <source>
        <dbReference type="EMBL" id="HIR09115.1"/>
    </source>
</evidence>
<proteinExistence type="predicted"/>
<dbReference type="PRINTS" id="PR00344">
    <property type="entry name" value="BCTRLSENSOR"/>
</dbReference>
<keyword evidence="5" id="KW-0808">Transferase</keyword>
<dbReference type="InterPro" id="IPR036890">
    <property type="entry name" value="HATPase_C_sf"/>
</dbReference>
<comment type="catalytic activity">
    <reaction evidence="1">
        <text>ATP + protein L-histidine = ADP + protein N-phospho-L-histidine.</text>
        <dbReference type="EC" id="2.7.13.3"/>
    </reaction>
</comment>
<dbReference type="EMBL" id="DVGD01000050">
    <property type="protein sequence ID" value="HIR09115.1"/>
    <property type="molecule type" value="Genomic_DNA"/>
</dbReference>
<dbReference type="InterPro" id="IPR003594">
    <property type="entry name" value="HATPase_dom"/>
</dbReference>
<evidence type="ECO:0000256" key="7">
    <source>
        <dbReference type="ARBA" id="ARBA00022777"/>
    </source>
</evidence>
<keyword evidence="7 13" id="KW-0418">Kinase</keyword>
<dbReference type="InterPro" id="IPR005467">
    <property type="entry name" value="His_kinase_dom"/>
</dbReference>
<evidence type="ECO:0000256" key="4">
    <source>
        <dbReference type="ARBA" id="ARBA00022475"/>
    </source>
</evidence>
<gene>
    <name evidence="13" type="ORF">IAA70_01780</name>
</gene>
<comment type="caution">
    <text evidence="13">The sequence shown here is derived from an EMBL/GenBank/DDBJ whole genome shotgun (WGS) entry which is preliminary data.</text>
</comment>
<evidence type="ECO:0000256" key="11">
    <source>
        <dbReference type="SAM" id="Phobius"/>
    </source>
</evidence>
<keyword evidence="4" id="KW-1003">Cell membrane</keyword>
<keyword evidence="6 11" id="KW-0812">Transmembrane</keyword>
<dbReference type="InterPro" id="IPR004358">
    <property type="entry name" value="Sig_transdc_His_kin-like_C"/>
</dbReference>
<dbReference type="GO" id="GO:0016036">
    <property type="term" value="P:cellular response to phosphate starvation"/>
    <property type="evidence" value="ECO:0007669"/>
    <property type="project" value="TreeGrafter"/>
</dbReference>
<dbReference type="GO" id="GO:0004721">
    <property type="term" value="F:phosphoprotein phosphatase activity"/>
    <property type="evidence" value="ECO:0007669"/>
    <property type="project" value="TreeGrafter"/>
</dbReference>
<keyword evidence="9" id="KW-0902">Two-component regulatory system</keyword>
<dbReference type="GO" id="GO:0005886">
    <property type="term" value="C:plasma membrane"/>
    <property type="evidence" value="ECO:0007669"/>
    <property type="project" value="UniProtKB-SubCell"/>
</dbReference>
<comment type="subcellular location">
    <subcellularLocation>
        <location evidence="2">Cell membrane</location>
        <topology evidence="2">Multi-pass membrane protein</topology>
    </subcellularLocation>
</comment>
<dbReference type="SUPFAM" id="SSF55874">
    <property type="entry name" value="ATPase domain of HSP90 chaperone/DNA topoisomerase II/histidine kinase"/>
    <property type="match status" value="1"/>
</dbReference>
<dbReference type="PANTHER" id="PTHR45453">
    <property type="entry name" value="PHOSPHATE REGULON SENSOR PROTEIN PHOR"/>
    <property type="match status" value="1"/>
</dbReference>
<evidence type="ECO:0000256" key="8">
    <source>
        <dbReference type="ARBA" id="ARBA00022989"/>
    </source>
</evidence>
<evidence type="ECO:0000313" key="14">
    <source>
        <dbReference type="Proteomes" id="UP000824258"/>
    </source>
</evidence>
<feature type="transmembrane region" description="Helical" evidence="11">
    <location>
        <begin position="38"/>
        <end position="61"/>
    </location>
</feature>
<keyword evidence="8 11" id="KW-1133">Transmembrane helix</keyword>
<feature type="transmembrane region" description="Helical" evidence="11">
    <location>
        <begin position="12"/>
        <end position="32"/>
    </location>
</feature>
<protein>
    <recommendedName>
        <fullName evidence="3">histidine kinase</fullName>
        <ecNumber evidence="3">2.7.13.3</ecNumber>
    </recommendedName>
</protein>